<sequence>MEPGRPVGGTYYLYRTLRNLDLDGVLARLLDQAGHGVDGDRGMTPLEERLLADEYRTRIDELRRAVEGEIRRRLVMDRGAEALARSIRKPLPEDIDVMHATREELTALHLALHPLSRKLAVRLARKRRHRHRGPLDFRATVRRSLSTGGVPVEPRFRHPRPAKPEIFVIAD</sequence>
<gene>
    <name evidence="1" type="ORF">B1B_11507</name>
</gene>
<dbReference type="InterPro" id="IPR008912">
    <property type="entry name" value="Uncharacterised_CoxE"/>
</dbReference>
<name>T1B9I2_9ZZZZ</name>
<dbReference type="EMBL" id="AUZY01007486">
    <property type="protein sequence ID" value="EQD49679.1"/>
    <property type="molecule type" value="Genomic_DNA"/>
</dbReference>
<protein>
    <submittedName>
        <fullName evidence="1">VWA containing CoxE family protein</fullName>
    </submittedName>
</protein>
<reference evidence="1" key="2">
    <citation type="journal article" date="2014" name="ISME J.">
        <title>Microbial stratification in low pH oxic and suboxic macroscopic growths along an acid mine drainage.</title>
        <authorList>
            <person name="Mendez-Garcia C."/>
            <person name="Mesa V."/>
            <person name="Sprenger R.R."/>
            <person name="Richter M."/>
            <person name="Diez M.S."/>
            <person name="Solano J."/>
            <person name="Bargiela R."/>
            <person name="Golyshina O.V."/>
            <person name="Manteca A."/>
            <person name="Ramos J.L."/>
            <person name="Gallego J.R."/>
            <person name="Llorente I."/>
            <person name="Martins Dos Santos V.A."/>
            <person name="Jensen O.N."/>
            <person name="Pelaez A.I."/>
            <person name="Sanchez J."/>
            <person name="Ferrer M."/>
        </authorList>
    </citation>
    <scope>NUCLEOTIDE SEQUENCE</scope>
</reference>
<comment type="caution">
    <text evidence="1">The sequence shown here is derived from an EMBL/GenBank/DDBJ whole genome shotgun (WGS) entry which is preliminary data.</text>
</comment>
<organism evidence="1">
    <name type="scientific">mine drainage metagenome</name>
    <dbReference type="NCBI Taxonomy" id="410659"/>
    <lineage>
        <taxon>unclassified sequences</taxon>
        <taxon>metagenomes</taxon>
        <taxon>ecological metagenomes</taxon>
    </lineage>
</organism>
<proteinExistence type="predicted"/>
<dbReference type="AlphaFoldDB" id="T1B9I2"/>
<accession>T1B9I2</accession>
<dbReference type="Pfam" id="PF05762">
    <property type="entry name" value="VWA_CoxE"/>
    <property type="match status" value="1"/>
</dbReference>
<dbReference type="PANTHER" id="PTHR39338">
    <property type="entry name" value="BLL5662 PROTEIN-RELATED"/>
    <property type="match status" value="1"/>
</dbReference>
<reference evidence="1" key="1">
    <citation type="submission" date="2013-08" db="EMBL/GenBank/DDBJ databases">
        <authorList>
            <person name="Mendez C."/>
            <person name="Richter M."/>
            <person name="Ferrer M."/>
            <person name="Sanchez J."/>
        </authorList>
    </citation>
    <scope>NUCLEOTIDE SEQUENCE</scope>
</reference>
<feature type="non-terminal residue" evidence="1">
    <location>
        <position position="171"/>
    </location>
</feature>
<dbReference type="PANTHER" id="PTHR39338:SF5">
    <property type="entry name" value="BLR6139 PROTEIN"/>
    <property type="match status" value="1"/>
</dbReference>
<evidence type="ECO:0000313" key="1">
    <source>
        <dbReference type="EMBL" id="EQD49679.1"/>
    </source>
</evidence>